<dbReference type="EMBL" id="AE000516">
    <property type="protein sequence ID" value="AAK46016.1"/>
    <property type="molecule type" value="Genomic_DNA"/>
</dbReference>
<dbReference type="SMR" id="Q8VJY9"/>
<accession>Q8VJY9</accession>
<keyword evidence="3" id="KW-1185">Reference proteome</keyword>
<protein>
    <submittedName>
        <fullName evidence="2">Uncharacterized protein</fullName>
    </submittedName>
</protein>
<dbReference type="HOGENOM" id="CLU_3045613_0_0_11"/>
<reference evidence="2 3" key="1">
    <citation type="journal article" date="2002" name="J. Bacteriol.">
        <title>Whole-genome comparison of Mycobacterium tuberculosis clinical and laboratory strains.</title>
        <authorList>
            <person name="Fleischmann R.D."/>
            <person name="Alland D."/>
            <person name="Eisen J.A."/>
            <person name="Carpenter L."/>
            <person name="White O."/>
            <person name="Peterson J."/>
            <person name="DeBoy R."/>
            <person name="Dodson R."/>
            <person name="Gwinn M."/>
            <person name="Haft D."/>
            <person name="Hickey E."/>
            <person name="Kolonay J.F."/>
            <person name="Nelson W.C."/>
            <person name="Umayam L.A."/>
            <person name="Ermolaeva M."/>
            <person name="Salzberg S.L."/>
            <person name="Delcher A."/>
            <person name="Utterback T."/>
            <person name="Weidman J."/>
            <person name="Khouri H."/>
            <person name="Gill J."/>
            <person name="Mikula A."/>
            <person name="Bishai W."/>
            <person name="Jacobs Jr W.R.Jr."/>
            <person name="Venter J.C."/>
            <person name="Fraser C.M."/>
        </authorList>
    </citation>
    <scope>NUCLEOTIDE SEQUENCE [LARGE SCALE GENOMIC DNA]</scope>
    <source>
        <strain evidence="3">CDC 1551 / Oshkosh</strain>
    </source>
</reference>
<sequence>MWTLKARKEHTGISGKPTARTDRHGSTRSGDSELQASARRFSRLPDRCGAQGVT</sequence>
<name>Q8VJY9_MYCTO</name>
<dbReference type="Proteomes" id="UP000001020">
    <property type="component" value="Chromosome"/>
</dbReference>
<evidence type="ECO:0000313" key="2">
    <source>
        <dbReference type="EMBL" id="AAK46016.1"/>
    </source>
</evidence>
<gene>
    <name evidence="2" type="ordered locus">MT1746.1</name>
</gene>
<feature type="region of interest" description="Disordered" evidence="1">
    <location>
        <begin position="1"/>
        <end position="54"/>
    </location>
</feature>
<evidence type="ECO:0000256" key="1">
    <source>
        <dbReference type="SAM" id="MobiDB-lite"/>
    </source>
</evidence>
<dbReference type="KEGG" id="mtc:MT1746.1"/>
<proteinExistence type="predicted"/>
<evidence type="ECO:0000313" key="3">
    <source>
        <dbReference type="Proteomes" id="UP000001020"/>
    </source>
</evidence>
<organism evidence="2 3">
    <name type="scientific">Mycobacterium tuberculosis (strain CDC 1551 / Oshkosh)</name>
    <dbReference type="NCBI Taxonomy" id="83331"/>
    <lineage>
        <taxon>Bacteria</taxon>
        <taxon>Bacillati</taxon>
        <taxon>Actinomycetota</taxon>
        <taxon>Actinomycetes</taxon>
        <taxon>Mycobacteriales</taxon>
        <taxon>Mycobacteriaceae</taxon>
        <taxon>Mycobacterium</taxon>
        <taxon>Mycobacterium tuberculosis complex</taxon>
    </lineage>
</organism>
<dbReference type="AlphaFoldDB" id="Q8VJY9"/>